<dbReference type="InterPro" id="IPR036271">
    <property type="entry name" value="Tet_transcr_reg_TetR-rel_C_sf"/>
</dbReference>
<dbReference type="SUPFAM" id="SSF46689">
    <property type="entry name" value="Homeodomain-like"/>
    <property type="match status" value="1"/>
</dbReference>
<dbReference type="InterPro" id="IPR009057">
    <property type="entry name" value="Homeodomain-like_sf"/>
</dbReference>
<reference evidence="6 7" key="1">
    <citation type="submission" date="2014-04" db="EMBL/GenBank/DDBJ databases">
        <title>Draft Genome Sequence of Synergistes jonesii.</title>
        <authorList>
            <person name="Coil D.A."/>
            <person name="Eisen J.A."/>
            <person name="Holland-Moritz H.E."/>
        </authorList>
    </citation>
    <scope>NUCLEOTIDE SEQUENCE [LARGE SCALE GENOMIC DNA]</scope>
    <source>
        <strain evidence="6 7">78-1</strain>
    </source>
</reference>
<keyword evidence="2 4" id="KW-0238">DNA-binding</keyword>
<dbReference type="EMBL" id="JMKI01000031">
    <property type="protein sequence ID" value="KEJ92263.1"/>
    <property type="molecule type" value="Genomic_DNA"/>
</dbReference>
<dbReference type="PANTHER" id="PTHR30055">
    <property type="entry name" value="HTH-TYPE TRANSCRIPTIONAL REGULATOR RUTR"/>
    <property type="match status" value="1"/>
</dbReference>
<proteinExistence type="predicted"/>
<keyword evidence="3" id="KW-0804">Transcription</keyword>
<dbReference type="Gene3D" id="1.10.357.10">
    <property type="entry name" value="Tetracycline Repressor, domain 2"/>
    <property type="match status" value="1"/>
</dbReference>
<dbReference type="InterPro" id="IPR001647">
    <property type="entry name" value="HTH_TetR"/>
</dbReference>
<accession>A0A073IPG1</accession>
<dbReference type="PROSITE" id="PS50977">
    <property type="entry name" value="HTH_TETR_2"/>
    <property type="match status" value="1"/>
</dbReference>
<evidence type="ECO:0000313" key="7">
    <source>
        <dbReference type="Proteomes" id="UP000027665"/>
    </source>
</evidence>
<keyword evidence="1" id="KW-0805">Transcription regulation</keyword>
<dbReference type="GeneID" id="90984795"/>
<evidence type="ECO:0000256" key="2">
    <source>
        <dbReference type="ARBA" id="ARBA00023125"/>
    </source>
</evidence>
<evidence type="ECO:0000313" key="6">
    <source>
        <dbReference type="EMBL" id="KEJ92263.1"/>
    </source>
</evidence>
<feature type="DNA-binding region" description="H-T-H motif" evidence="4">
    <location>
        <begin position="36"/>
        <end position="55"/>
    </location>
</feature>
<dbReference type="OrthoDB" id="9780824at2"/>
<evidence type="ECO:0000256" key="3">
    <source>
        <dbReference type="ARBA" id="ARBA00023163"/>
    </source>
</evidence>
<dbReference type="GO" id="GO:0000976">
    <property type="term" value="F:transcription cis-regulatory region binding"/>
    <property type="evidence" value="ECO:0007669"/>
    <property type="project" value="TreeGrafter"/>
</dbReference>
<dbReference type="RefSeq" id="WP_051682715.1">
    <property type="nucleotide sequence ID" value="NZ_JMKI01000031.1"/>
</dbReference>
<evidence type="ECO:0000259" key="5">
    <source>
        <dbReference type="PROSITE" id="PS50977"/>
    </source>
</evidence>
<comment type="caution">
    <text evidence="6">The sequence shown here is derived from an EMBL/GenBank/DDBJ whole genome shotgun (WGS) entry which is preliminary data.</text>
</comment>
<name>A0A073IPG1_9BACT</name>
<keyword evidence="7" id="KW-1185">Reference proteome</keyword>
<dbReference type="STRING" id="2754.EH55_04475"/>
<protein>
    <recommendedName>
        <fullName evidence="5">HTH tetR-type domain-containing protein</fullName>
    </recommendedName>
</protein>
<dbReference type="Pfam" id="PF00440">
    <property type="entry name" value="TetR_N"/>
    <property type="match status" value="1"/>
</dbReference>
<sequence length="209" mass="24628">MVSKKSPRQIKAEKTKQTIFDYAIRLFQQYGYHSVSVDDIVEASKTSVGTFYHYFKCKEELIIMFLSTYTNKYYEDYERGKLVQEKDKPAMDRLYDFLLFSLDISDAGGEEFQRIAMAYILRADSARPAYEYMLSPERAFARICKKLIAEGQEKGEIRRDRSVEELFSTVALFSNGIDERWFMSRGSFDPRKEYGGVLWEFMRNMLTPR</sequence>
<gene>
    <name evidence="6" type="ORF">EH55_04475</name>
</gene>
<organism evidence="6 7">
    <name type="scientific">Synergistes jonesii</name>
    <dbReference type="NCBI Taxonomy" id="2754"/>
    <lineage>
        <taxon>Bacteria</taxon>
        <taxon>Thermotogati</taxon>
        <taxon>Synergistota</taxon>
        <taxon>Synergistia</taxon>
        <taxon>Synergistales</taxon>
        <taxon>Synergistaceae</taxon>
        <taxon>Synergistes</taxon>
    </lineage>
</organism>
<evidence type="ECO:0000256" key="1">
    <source>
        <dbReference type="ARBA" id="ARBA00023015"/>
    </source>
</evidence>
<feature type="domain" description="HTH tetR-type" evidence="5">
    <location>
        <begin position="13"/>
        <end position="73"/>
    </location>
</feature>
<dbReference type="PANTHER" id="PTHR30055:SF234">
    <property type="entry name" value="HTH-TYPE TRANSCRIPTIONAL REGULATOR BETI"/>
    <property type="match status" value="1"/>
</dbReference>
<dbReference type="SUPFAM" id="SSF48498">
    <property type="entry name" value="Tetracyclin repressor-like, C-terminal domain"/>
    <property type="match status" value="1"/>
</dbReference>
<evidence type="ECO:0000256" key="4">
    <source>
        <dbReference type="PROSITE-ProRule" id="PRU00335"/>
    </source>
</evidence>
<dbReference type="InterPro" id="IPR050109">
    <property type="entry name" value="HTH-type_TetR-like_transc_reg"/>
</dbReference>
<dbReference type="Proteomes" id="UP000027665">
    <property type="component" value="Unassembled WGS sequence"/>
</dbReference>
<dbReference type="AlphaFoldDB" id="A0A073IPG1"/>
<dbReference type="GO" id="GO:0003700">
    <property type="term" value="F:DNA-binding transcription factor activity"/>
    <property type="evidence" value="ECO:0007669"/>
    <property type="project" value="TreeGrafter"/>
</dbReference>
<dbReference type="PRINTS" id="PR00455">
    <property type="entry name" value="HTHTETR"/>
</dbReference>
<dbReference type="eggNOG" id="COG1309">
    <property type="taxonomic scope" value="Bacteria"/>
</dbReference>